<proteinExistence type="predicted"/>
<evidence type="ECO:0000313" key="1">
    <source>
        <dbReference type="EMBL" id="KEZ17923.1"/>
    </source>
</evidence>
<comment type="caution">
    <text evidence="1">The sequence shown here is derived from an EMBL/GenBank/DDBJ whole genome shotgun (WGS) entry which is preliminary data.</text>
</comment>
<protein>
    <submittedName>
        <fullName evidence="1">Uncharacterized protein</fullName>
    </submittedName>
</protein>
<evidence type="ECO:0000313" key="2">
    <source>
        <dbReference type="Proteomes" id="UP000028534"/>
    </source>
</evidence>
<dbReference type="Proteomes" id="UP000028534">
    <property type="component" value="Unassembled WGS sequence"/>
</dbReference>
<gene>
    <name evidence="1" type="ORF">CP98_03098</name>
</gene>
<organism evidence="1 2">
    <name type="scientific">Sphingobium yanoikuyae</name>
    <name type="common">Sphingomonas yanoikuyae</name>
    <dbReference type="NCBI Taxonomy" id="13690"/>
    <lineage>
        <taxon>Bacteria</taxon>
        <taxon>Pseudomonadati</taxon>
        <taxon>Pseudomonadota</taxon>
        <taxon>Alphaproteobacteria</taxon>
        <taxon>Sphingomonadales</taxon>
        <taxon>Sphingomonadaceae</taxon>
        <taxon>Sphingobium</taxon>
    </lineage>
</organism>
<sequence>MATIEQHRRLAIGCSQLKTPGGSLIGLSDLRDNACERTIAQGILRHSKHGAILLTLSIEDLIRAKPYLLQSRRIEVEARECPEHGKTGLVSETSCYARRKKCRRSVVTQCGGRRRDLMKTAPGQPMIGKAFVQRTDAKCKRWSTRRAGIRQLCANSSKVIGTRPIREGRQVRHGNMTTQMFPLCSYCSADSSSAMINALAQRPLATANPLRFGASWHPECQQTSDRARR</sequence>
<name>A0A084EIY1_SPHYA</name>
<dbReference type="AlphaFoldDB" id="A0A084EIY1"/>
<accession>A0A084EIY1</accession>
<reference evidence="1 2" key="1">
    <citation type="submission" date="2014-03" db="EMBL/GenBank/DDBJ databases">
        <title>Genome sequence of Sphingobium yanoikuyae B1.</title>
        <authorList>
            <person name="Gan H.M."/>
            <person name="Gan H.Y."/>
            <person name="Savka M.A."/>
        </authorList>
    </citation>
    <scope>NUCLEOTIDE SEQUENCE [LARGE SCALE GENOMIC DNA]</scope>
    <source>
        <strain evidence="1 2">B1</strain>
    </source>
</reference>
<dbReference type="EMBL" id="JGVR01000019">
    <property type="protein sequence ID" value="KEZ17923.1"/>
    <property type="molecule type" value="Genomic_DNA"/>
</dbReference>